<dbReference type="PRINTS" id="PR00081">
    <property type="entry name" value="GDHRDH"/>
</dbReference>
<dbReference type="FunFam" id="3.40.50.720:FF:000084">
    <property type="entry name" value="Short-chain dehydrogenase reductase"/>
    <property type="match status" value="1"/>
</dbReference>
<comment type="caution">
    <text evidence="3">The sequence shown here is derived from an EMBL/GenBank/DDBJ whole genome shotgun (WGS) entry which is preliminary data.</text>
</comment>
<proteinExistence type="inferred from homology"/>
<dbReference type="PATRIC" id="fig|1088721.3.peg.4990"/>
<protein>
    <submittedName>
        <fullName evidence="3">Putative cis-(Methyl)benzoate dihydrodiol dehydrogenase</fullName>
    </submittedName>
</protein>
<dbReference type="AlphaFoldDB" id="G6EL66"/>
<evidence type="ECO:0000313" key="3">
    <source>
        <dbReference type="EMBL" id="EHJ58033.1"/>
    </source>
</evidence>
<dbReference type="PRINTS" id="PR00080">
    <property type="entry name" value="SDRFAMILY"/>
</dbReference>
<accession>G6EL66</accession>
<comment type="similarity">
    <text evidence="1 2">Belongs to the short-chain dehydrogenases/reductases (SDR) family.</text>
</comment>
<evidence type="ECO:0000256" key="1">
    <source>
        <dbReference type="ARBA" id="ARBA00006484"/>
    </source>
</evidence>
<dbReference type="Proteomes" id="UP000004030">
    <property type="component" value="Unassembled WGS sequence"/>
</dbReference>
<name>G6EL66_9SPHN</name>
<dbReference type="GO" id="GO:0016616">
    <property type="term" value="F:oxidoreductase activity, acting on the CH-OH group of donors, NAD or NADP as acceptor"/>
    <property type="evidence" value="ECO:0007669"/>
    <property type="project" value="TreeGrafter"/>
</dbReference>
<dbReference type="InterPro" id="IPR036291">
    <property type="entry name" value="NAD(P)-bd_dom_sf"/>
</dbReference>
<dbReference type="PROSITE" id="PS00061">
    <property type="entry name" value="ADH_SHORT"/>
    <property type="match status" value="1"/>
</dbReference>
<dbReference type="RefSeq" id="WP_007015993.1">
    <property type="nucleotide sequence ID" value="NZ_AGFM01000122.1"/>
</dbReference>
<dbReference type="GO" id="GO:0030497">
    <property type="term" value="P:fatty acid elongation"/>
    <property type="evidence" value="ECO:0007669"/>
    <property type="project" value="TreeGrafter"/>
</dbReference>
<dbReference type="Pfam" id="PF00106">
    <property type="entry name" value="adh_short"/>
    <property type="match status" value="1"/>
</dbReference>
<keyword evidence="3" id="KW-0614">Plasmid</keyword>
<dbReference type="Gene3D" id="3.40.50.720">
    <property type="entry name" value="NAD(P)-binding Rossmann-like Domain"/>
    <property type="match status" value="1"/>
</dbReference>
<dbReference type="SUPFAM" id="SSF51735">
    <property type="entry name" value="NAD(P)-binding Rossmann-fold domains"/>
    <property type="match status" value="1"/>
</dbReference>
<evidence type="ECO:0000256" key="2">
    <source>
        <dbReference type="RuleBase" id="RU000363"/>
    </source>
</evidence>
<dbReference type="InterPro" id="IPR002347">
    <property type="entry name" value="SDR_fam"/>
</dbReference>
<organism evidence="3 4">
    <name type="scientific">Novosphingobium pentaromativorans US6-1</name>
    <dbReference type="NCBI Taxonomy" id="1088721"/>
    <lineage>
        <taxon>Bacteria</taxon>
        <taxon>Pseudomonadati</taxon>
        <taxon>Pseudomonadota</taxon>
        <taxon>Alphaproteobacteria</taxon>
        <taxon>Sphingomonadales</taxon>
        <taxon>Sphingomonadaceae</taxon>
        <taxon>Novosphingobium</taxon>
    </lineage>
</organism>
<evidence type="ECO:0000313" key="4">
    <source>
        <dbReference type="Proteomes" id="UP000004030"/>
    </source>
</evidence>
<geneLocation type="plasmid" evidence="3">
    <name>pLA1</name>
</geneLocation>
<dbReference type="InterPro" id="IPR020904">
    <property type="entry name" value="Sc_DH/Rdtase_CS"/>
</dbReference>
<dbReference type="PANTHER" id="PTHR42760:SF123">
    <property type="entry name" value="OXIDOREDUCTASE"/>
    <property type="match status" value="1"/>
</dbReference>
<gene>
    <name evidence="3" type="primary">xylL</name>
    <name evidence="3" type="ORF">NSU_pLA1139</name>
</gene>
<sequence>MDETLSKRFHDKVAVVTGGAQGIGLATARRLAEEGASVVIADRAAEAAEVSAAQLQAEGSNALAVAVDLEHCEGAVELYQSVIDRFGRIDVAVHNVGGTIWAKPYWDYAPQEITAEINRSLWPTLWCCHAVLPHMLAAGRGAIVNIGSVATRGVNRVPYAAAKGGVAALTAALSLELEASGIRVNCVAPGGVNVTRVTPRNPAAPTDADRLGFGQVMEQTLRDTPMARFGEPEELAAAICFFASDDASYVTGQTLYVAGGGIG</sequence>
<reference evidence="3 4" key="1">
    <citation type="journal article" date="2012" name="J. Bacteriol.">
        <title>Genome sequence of benzo(a)pyrene-degrading bacterium Novosphingobium pentaromativorans US6-1.</title>
        <authorList>
            <person name="Luo Y.R."/>
            <person name="Kang S.G."/>
            <person name="Kim S.J."/>
            <person name="Kim M.R."/>
            <person name="Li N."/>
            <person name="Lee J.H."/>
            <person name="Kwon K.K."/>
        </authorList>
    </citation>
    <scope>NUCLEOTIDE SEQUENCE [LARGE SCALE GENOMIC DNA]</scope>
    <source>
        <strain evidence="3 4">US6-1</strain>
        <plasmid evidence="3">pLA1</plasmid>
    </source>
</reference>
<keyword evidence="4" id="KW-1185">Reference proteome</keyword>
<dbReference type="NCBIfam" id="NF009463">
    <property type="entry name" value="PRK12823.1"/>
    <property type="match status" value="1"/>
</dbReference>
<dbReference type="PANTHER" id="PTHR42760">
    <property type="entry name" value="SHORT-CHAIN DEHYDROGENASES/REDUCTASES FAMILY MEMBER"/>
    <property type="match status" value="1"/>
</dbReference>
<dbReference type="EMBL" id="AGFM01000122">
    <property type="protein sequence ID" value="EHJ58033.1"/>
    <property type="molecule type" value="Genomic_DNA"/>
</dbReference>